<dbReference type="EMBL" id="JASJUT010000001">
    <property type="protein sequence ID" value="MDK2594241.1"/>
    <property type="molecule type" value="Genomic_DNA"/>
</dbReference>
<dbReference type="RefSeq" id="WP_284136426.1">
    <property type="nucleotide sequence ID" value="NZ_JASJUT010000001.1"/>
</dbReference>
<organism evidence="1 2">
    <name type="scientific">Pseudoalteromonas obscura</name>
    <dbReference type="NCBI Taxonomy" id="3048491"/>
    <lineage>
        <taxon>Bacteria</taxon>
        <taxon>Pseudomonadati</taxon>
        <taxon>Pseudomonadota</taxon>
        <taxon>Gammaproteobacteria</taxon>
        <taxon>Alteromonadales</taxon>
        <taxon>Pseudoalteromonadaceae</taxon>
        <taxon>Pseudoalteromonas</taxon>
    </lineage>
</organism>
<comment type="caution">
    <text evidence="1">The sequence shown here is derived from an EMBL/GenBank/DDBJ whole genome shotgun (WGS) entry which is preliminary data.</text>
</comment>
<dbReference type="Proteomes" id="UP001231915">
    <property type="component" value="Unassembled WGS sequence"/>
</dbReference>
<keyword evidence="2" id="KW-1185">Reference proteome</keyword>
<evidence type="ECO:0000313" key="2">
    <source>
        <dbReference type="Proteomes" id="UP001231915"/>
    </source>
</evidence>
<reference evidence="1 2" key="1">
    <citation type="submission" date="2023-05" db="EMBL/GenBank/DDBJ databases">
        <title>Pseudoalteromonas ardens sp. nov., Pseudoalteromonas obscura sp. nov., and Pseudoalteromonas umbrosa sp. nov., isolated from the coral Montipora capitata.</title>
        <authorList>
            <person name="Thomas E.M."/>
            <person name="Smith E.M."/>
            <person name="Papke E."/>
            <person name="Shlafstein M.D."/>
            <person name="Oline D.K."/>
            <person name="Videau P."/>
            <person name="Saw J.H."/>
            <person name="Strangman W.K."/>
            <person name="Ushijima B."/>
        </authorList>
    </citation>
    <scope>NUCLEOTIDE SEQUENCE [LARGE SCALE GENOMIC DNA]</scope>
    <source>
        <strain evidence="1 2">P94</strain>
    </source>
</reference>
<dbReference type="SUPFAM" id="SSF48371">
    <property type="entry name" value="ARM repeat"/>
    <property type="match status" value="1"/>
</dbReference>
<accession>A0ABT7EGR0</accession>
<evidence type="ECO:0000313" key="1">
    <source>
        <dbReference type="EMBL" id="MDK2594241.1"/>
    </source>
</evidence>
<name>A0ABT7EGR0_9GAMM</name>
<protein>
    <submittedName>
        <fullName evidence="1">DNA alkylation repair protein</fullName>
    </submittedName>
</protein>
<dbReference type="Gene3D" id="1.25.40.290">
    <property type="entry name" value="ARM repeat domains"/>
    <property type="match status" value="1"/>
</dbReference>
<sequence>MPEPFKNVFDIELIRLMALHFRRAFPDFKSEDFISEIERDLDKLEFKQRSQRICEAMQMYLPEEFEAAAKIIERSLGDQIAGEWSLAACNENGISGWAIIPMSDYVAAKGKKHFELSMHLLKELTKRNTSEFAIRHFLITEPDRTLEVMKTWAVDSDVNVRRLASEGCRPRLPWGLQLKQYIVDPEPVIELLEILKDDPSEYVRRSVANNLNDIAKDHQERVSDIAAAWLCNASADRTALVKHACRTLIKKGHIKTLNVLGYGDVNLRSVTLNTSSPVLNFGDHIELTAQIVSDSRAAQSLIVDYIVHHQKANGTTSPKVFKWKSIQLHPGKSIQLKKKHAVKAITTRTYYPGIHKVELQINGKVVANTQFDLVM</sequence>
<dbReference type="InterPro" id="IPR016024">
    <property type="entry name" value="ARM-type_fold"/>
</dbReference>
<proteinExistence type="predicted"/>
<gene>
    <name evidence="1" type="ORF">QNM18_04030</name>
</gene>